<evidence type="ECO:0000313" key="3">
    <source>
        <dbReference type="Proteomes" id="UP000316621"/>
    </source>
</evidence>
<reference evidence="2 3" key="1">
    <citation type="journal article" date="2018" name="Science">
        <title>The opium poppy genome and morphinan production.</title>
        <authorList>
            <person name="Guo L."/>
            <person name="Winzer T."/>
            <person name="Yang X."/>
            <person name="Li Y."/>
            <person name="Ning Z."/>
            <person name="He Z."/>
            <person name="Teodor R."/>
            <person name="Lu Y."/>
            <person name="Bowser T.A."/>
            <person name="Graham I.A."/>
            <person name="Ye K."/>
        </authorList>
    </citation>
    <scope>NUCLEOTIDE SEQUENCE [LARGE SCALE GENOMIC DNA]</scope>
    <source>
        <strain evidence="3">cv. HN1</strain>
        <tissue evidence="2">Leaves</tissue>
    </source>
</reference>
<dbReference type="InterPro" id="IPR050796">
    <property type="entry name" value="SCF_F-box_component"/>
</dbReference>
<dbReference type="OrthoDB" id="5319261at2759"/>
<dbReference type="NCBIfam" id="TIGR01640">
    <property type="entry name" value="F_box_assoc_1"/>
    <property type="match status" value="1"/>
</dbReference>
<proteinExistence type="predicted"/>
<dbReference type="InterPro" id="IPR017451">
    <property type="entry name" value="F-box-assoc_interact_dom"/>
</dbReference>
<dbReference type="EMBL" id="CM010717">
    <property type="protein sequence ID" value="RZC54328.1"/>
    <property type="molecule type" value="Genomic_DNA"/>
</dbReference>
<gene>
    <name evidence="2" type="ORF">C5167_013177</name>
</gene>
<dbReference type="PANTHER" id="PTHR31672">
    <property type="entry name" value="BNACNNG10540D PROTEIN"/>
    <property type="match status" value="1"/>
</dbReference>
<organism evidence="2 3">
    <name type="scientific">Papaver somniferum</name>
    <name type="common">Opium poppy</name>
    <dbReference type="NCBI Taxonomy" id="3469"/>
    <lineage>
        <taxon>Eukaryota</taxon>
        <taxon>Viridiplantae</taxon>
        <taxon>Streptophyta</taxon>
        <taxon>Embryophyta</taxon>
        <taxon>Tracheophyta</taxon>
        <taxon>Spermatophyta</taxon>
        <taxon>Magnoliopsida</taxon>
        <taxon>Ranunculales</taxon>
        <taxon>Papaveraceae</taxon>
        <taxon>Papaveroideae</taxon>
        <taxon>Papaver</taxon>
    </lineage>
</organism>
<dbReference type="Gramene" id="RZC54328">
    <property type="protein sequence ID" value="RZC54328"/>
    <property type="gene ID" value="C5167_013177"/>
</dbReference>
<accession>A0A4Y7J3J5</accession>
<protein>
    <recommendedName>
        <fullName evidence="1">F-box associated beta-propeller type 3 domain-containing protein</fullName>
    </recommendedName>
</protein>
<keyword evidence="3" id="KW-1185">Reference proteome</keyword>
<sequence length="315" mass="36063">MYGEGPFKKTKSVIIGSSNGLICLAVPKDGLYGAVDDPLYICNPITREYIYLPIPTINENCATVRNVFGFGYNDKPKEYKVVRIYYESEDVKERGLLQVYTLGGRTGWRNKGKMIYSLQSNNSYSPGTNVDGAIYWLHQEEPKLGVCHPNSTEGRIVAFDLSDEVYRVICRPPYFTTLCCGRIITGFLYHKTRVLGGSICEVHEFRNEFGYYSLNIWSYVKEFDGWTLGSRVPLKEPFQDSLNVEFFDLTKISEILCWDHKKLPLSYNFWKTETVKHLVDGPAGLEVFETIRHKNSFVSLKALGEQGVQMFDRIN</sequence>
<dbReference type="OMA" id="SICEVHE"/>
<dbReference type="AlphaFoldDB" id="A0A4Y7J3J5"/>
<dbReference type="InterPro" id="IPR013187">
    <property type="entry name" value="F-box-assoc_dom_typ3"/>
</dbReference>
<name>A0A4Y7J3J5_PAPSO</name>
<dbReference type="Proteomes" id="UP000316621">
    <property type="component" value="Chromosome 3"/>
</dbReference>
<evidence type="ECO:0000259" key="1">
    <source>
        <dbReference type="Pfam" id="PF08268"/>
    </source>
</evidence>
<dbReference type="Pfam" id="PF08268">
    <property type="entry name" value="FBA_3"/>
    <property type="match status" value="1"/>
</dbReference>
<evidence type="ECO:0000313" key="2">
    <source>
        <dbReference type="EMBL" id="RZC54328.1"/>
    </source>
</evidence>
<feature type="domain" description="F-box associated beta-propeller type 3" evidence="1">
    <location>
        <begin position="13"/>
        <end position="173"/>
    </location>
</feature>